<comment type="caution">
    <text evidence="4">The sequence shown here is derived from an EMBL/GenBank/DDBJ whole genome shotgun (WGS) entry which is preliminary data.</text>
</comment>
<organism evidence="4 5">
    <name type="scientific">Rubroshorea leprosula</name>
    <dbReference type="NCBI Taxonomy" id="152421"/>
    <lineage>
        <taxon>Eukaryota</taxon>
        <taxon>Viridiplantae</taxon>
        <taxon>Streptophyta</taxon>
        <taxon>Embryophyta</taxon>
        <taxon>Tracheophyta</taxon>
        <taxon>Spermatophyta</taxon>
        <taxon>Magnoliopsida</taxon>
        <taxon>eudicotyledons</taxon>
        <taxon>Gunneridae</taxon>
        <taxon>Pentapetalae</taxon>
        <taxon>rosids</taxon>
        <taxon>malvids</taxon>
        <taxon>Malvales</taxon>
        <taxon>Dipterocarpaceae</taxon>
        <taxon>Rubroshorea</taxon>
    </lineage>
</organism>
<accession>A0AAV5L8L2</accession>
<feature type="compositionally biased region" description="Basic and acidic residues" evidence="3">
    <location>
        <begin position="154"/>
        <end position="163"/>
    </location>
</feature>
<dbReference type="PANTHER" id="PTHR43634:SF2">
    <property type="entry name" value="LOW CONDUCTANCE MECHANOSENSITIVE CHANNEL YNAI"/>
    <property type="match status" value="1"/>
</dbReference>
<feature type="region of interest" description="Disordered" evidence="3">
    <location>
        <begin position="72"/>
        <end position="252"/>
    </location>
</feature>
<feature type="compositionally biased region" description="Polar residues" evidence="3">
    <location>
        <begin position="97"/>
        <end position="107"/>
    </location>
</feature>
<evidence type="ECO:0000256" key="2">
    <source>
        <dbReference type="ARBA" id="ARBA00008017"/>
    </source>
</evidence>
<comment type="similarity">
    <text evidence="2">Belongs to the MscS (TC 1.A.23) family.</text>
</comment>
<evidence type="ECO:0000256" key="3">
    <source>
        <dbReference type="SAM" id="MobiDB-lite"/>
    </source>
</evidence>
<name>A0AAV5L8L2_9ROSI</name>
<gene>
    <name evidence="4" type="ORF">SLEP1_g42066</name>
</gene>
<evidence type="ECO:0000256" key="1">
    <source>
        <dbReference type="ARBA" id="ARBA00004141"/>
    </source>
</evidence>
<dbReference type="EMBL" id="BPVZ01000101">
    <property type="protein sequence ID" value="GKV33576.1"/>
    <property type="molecule type" value="Genomic_DNA"/>
</dbReference>
<feature type="compositionally biased region" description="Low complexity" evidence="3">
    <location>
        <begin position="117"/>
        <end position="129"/>
    </location>
</feature>
<evidence type="ECO:0000313" key="4">
    <source>
        <dbReference type="EMBL" id="GKV33576.1"/>
    </source>
</evidence>
<dbReference type="GO" id="GO:0016020">
    <property type="term" value="C:membrane"/>
    <property type="evidence" value="ECO:0007669"/>
    <property type="project" value="UniProtKB-SubCell"/>
</dbReference>
<feature type="compositionally biased region" description="Polar residues" evidence="3">
    <location>
        <begin position="169"/>
        <end position="189"/>
    </location>
</feature>
<dbReference type="PANTHER" id="PTHR43634">
    <property type="entry name" value="OW CONDUCTANCE MECHANOSENSITIVE CHANNEL"/>
    <property type="match status" value="1"/>
</dbReference>
<dbReference type="AlphaFoldDB" id="A0AAV5L8L2"/>
<dbReference type="InterPro" id="IPR045042">
    <property type="entry name" value="YnaI-like"/>
</dbReference>
<keyword evidence="5" id="KW-1185">Reference proteome</keyword>
<sequence length="252" mass="27278">MIAMQQEVLLLDLLRVISHHRARLATPMRRVQNIYNEPELEDLPFADTSFTRDRVSNRPLLLIEPSYKIHADDKVKASTSSVETNEEKDSKVEALSATDSKANTKSGSVVHLKEDSVAAASASNSSSSSEVPQSEPKGGNDMVPGNNVQNCSEEQLKRSREITSEGAISENSPVTKPQSSNGKSENLLTVSRAKQDVERPPASPPVTKSSLEDNIVLGVALDGSKRTLPIDEERTPNDGQVPLVPGGTKNDK</sequence>
<proteinExistence type="inferred from homology"/>
<dbReference type="Proteomes" id="UP001054252">
    <property type="component" value="Unassembled WGS sequence"/>
</dbReference>
<feature type="compositionally biased region" description="Basic and acidic residues" evidence="3">
    <location>
        <begin position="223"/>
        <end position="236"/>
    </location>
</feature>
<comment type="subcellular location">
    <subcellularLocation>
        <location evidence="1">Membrane</location>
        <topology evidence="1">Multi-pass membrane protein</topology>
    </subcellularLocation>
</comment>
<reference evidence="4 5" key="1">
    <citation type="journal article" date="2021" name="Commun. Biol.">
        <title>The genome of Shorea leprosula (Dipterocarpaceae) highlights the ecological relevance of drought in aseasonal tropical rainforests.</title>
        <authorList>
            <person name="Ng K.K.S."/>
            <person name="Kobayashi M.J."/>
            <person name="Fawcett J.A."/>
            <person name="Hatakeyama M."/>
            <person name="Paape T."/>
            <person name="Ng C.H."/>
            <person name="Ang C.C."/>
            <person name="Tnah L.H."/>
            <person name="Lee C.T."/>
            <person name="Nishiyama T."/>
            <person name="Sese J."/>
            <person name="O'Brien M.J."/>
            <person name="Copetti D."/>
            <person name="Mohd Noor M.I."/>
            <person name="Ong R.C."/>
            <person name="Putra M."/>
            <person name="Sireger I.Z."/>
            <person name="Indrioko S."/>
            <person name="Kosugi Y."/>
            <person name="Izuno A."/>
            <person name="Isagi Y."/>
            <person name="Lee S.L."/>
            <person name="Shimizu K.K."/>
        </authorList>
    </citation>
    <scope>NUCLEOTIDE SEQUENCE [LARGE SCALE GENOMIC DNA]</scope>
    <source>
        <strain evidence="4">214</strain>
    </source>
</reference>
<protein>
    <submittedName>
        <fullName evidence="4">Uncharacterized protein</fullName>
    </submittedName>
</protein>
<evidence type="ECO:0000313" key="5">
    <source>
        <dbReference type="Proteomes" id="UP001054252"/>
    </source>
</evidence>